<dbReference type="InterPro" id="IPR024466">
    <property type="entry name" value="CHP02679_N"/>
</dbReference>
<evidence type="ECO:0000313" key="4">
    <source>
        <dbReference type="Proteomes" id="UP000280726"/>
    </source>
</evidence>
<accession>A0A3N4ZAH6</accession>
<dbReference type="Pfam" id="PF11796">
    <property type="entry name" value="DUF3323"/>
    <property type="match status" value="1"/>
</dbReference>
<feature type="domain" description="DUF2399" evidence="1">
    <location>
        <begin position="259"/>
        <end position="401"/>
    </location>
</feature>
<sequence length="420" mass="43615">MVDAVPPGLRAWAQTAGGTKVVDALRERGRRGASLERGKVTADLTEAERSDVGRLLGTPWTLGTAPVRVEHLARAVAEHGLDVPAFLEGLDGAPVVPRSAERAAARAGRVEETDRAVRTLVEAGVDAEAAAAWAAHPVTPAGGDGTLVHLAGQVARAWGHLPHGGRPVRLAELATLVTGADAHALDRDTAAGRATVLLVALVHGEDYPAGPSSWRQRWARADVWCDTISSTALVLNLPLRGTAPAVAVATATPGEPVWLTLRSLAGSWAVAAPASRGSVFVCENPTVVEAAADRLGPACPPLICTDGVPTQTVIDLVATVAGAGYTVRARADFDGRGADIVRLLTTVAPALEPWRFTRGDYAAAGGVLTDPTSAPDAVLVRGDITNAIHEEALLTDLIDDLRDAADVLVGDPHLRTSRRP</sequence>
<keyword evidence="4" id="KW-1185">Reference proteome</keyword>
<dbReference type="EMBL" id="RKRA01000001">
    <property type="protein sequence ID" value="RPF29074.1"/>
    <property type="molecule type" value="Genomic_DNA"/>
</dbReference>
<dbReference type="AlphaFoldDB" id="A0A3N4ZAH6"/>
<gene>
    <name evidence="3" type="ORF">EDD32_3631</name>
</gene>
<feature type="domain" description="Conserved hypothetical protein CHP02679 N terminus" evidence="2">
    <location>
        <begin position="41"/>
        <end position="238"/>
    </location>
</feature>
<organism evidence="3 4">
    <name type="scientific">Georgenia muralis</name>
    <dbReference type="NCBI Taxonomy" id="154117"/>
    <lineage>
        <taxon>Bacteria</taxon>
        <taxon>Bacillati</taxon>
        <taxon>Actinomycetota</taxon>
        <taxon>Actinomycetes</taxon>
        <taxon>Micrococcales</taxon>
        <taxon>Bogoriellaceae</taxon>
        <taxon>Georgenia</taxon>
    </lineage>
</organism>
<dbReference type="Proteomes" id="UP000280726">
    <property type="component" value="Unassembled WGS sequence"/>
</dbReference>
<dbReference type="Pfam" id="PF09664">
    <property type="entry name" value="DUF2399"/>
    <property type="match status" value="1"/>
</dbReference>
<reference evidence="3 4" key="1">
    <citation type="submission" date="2018-11" db="EMBL/GenBank/DDBJ databases">
        <title>Sequencing the genomes of 1000 actinobacteria strains.</title>
        <authorList>
            <person name="Klenk H.-P."/>
        </authorList>
    </citation>
    <scope>NUCLEOTIDE SEQUENCE [LARGE SCALE GENOMIC DNA]</scope>
    <source>
        <strain evidence="3 4">DSM 14418</strain>
    </source>
</reference>
<dbReference type="RefSeq" id="WP_170175350.1">
    <property type="nucleotide sequence ID" value="NZ_RKRA01000001.1"/>
</dbReference>
<evidence type="ECO:0000259" key="1">
    <source>
        <dbReference type="Pfam" id="PF09664"/>
    </source>
</evidence>
<name>A0A3N4ZAH6_9MICO</name>
<protein>
    <submittedName>
        <fullName evidence="3">Uncharacterized protein (TIGR02679 family)</fullName>
    </submittedName>
</protein>
<dbReference type="InterPro" id="IPR024465">
    <property type="entry name" value="DUF2399"/>
</dbReference>
<evidence type="ECO:0000313" key="3">
    <source>
        <dbReference type="EMBL" id="RPF29074.1"/>
    </source>
</evidence>
<comment type="caution">
    <text evidence="3">The sequence shown here is derived from an EMBL/GenBank/DDBJ whole genome shotgun (WGS) entry which is preliminary data.</text>
</comment>
<evidence type="ECO:0000259" key="2">
    <source>
        <dbReference type="Pfam" id="PF11796"/>
    </source>
</evidence>
<proteinExistence type="predicted"/>